<dbReference type="InterPro" id="IPR010982">
    <property type="entry name" value="Lambda_DNA-bd_dom_sf"/>
</dbReference>
<comment type="caution">
    <text evidence="1">The sequence shown here is derived from an EMBL/GenBank/DDBJ whole genome shotgun (WGS) entry which is preliminary data.</text>
</comment>
<dbReference type="SUPFAM" id="SSF47413">
    <property type="entry name" value="lambda repressor-like DNA-binding domains"/>
    <property type="match status" value="1"/>
</dbReference>
<organism evidence="1">
    <name type="scientific">marine sediment metagenome</name>
    <dbReference type="NCBI Taxonomy" id="412755"/>
    <lineage>
        <taxon>unclassified sequences</taxon>
        <taxon>metagenomes</taxon>
        <taxon>ecological metagenomes</taxon>
    </lineage>
</organism>
<dbReference type="EMBL" id="BARS01006864">
    <property type="protein sequence ID" value="GAF74777.1"/>
    <property type="molecule type" value="Genomic_DNA"/>
</dbReference>
<proteinExistence type="predicted"/>
<dbReference type="GO" id="GO:0003677">
    <property type="term" value="F:DNA binding"/>
    <property type="evidence" value="ECO:0007669"/>
    <property type="project" value="InterPro"/>
</dbReference>
<name>X0SFV2_9ZZZZ</name>
<sequence>MLLRTVQKKMKKGNKDFAEFLGVSPGWLSSYYYGRIKEPSAKICSRIIRRCVNNKVTLNDLRSMQGRGSEFNRYG</sequence>
<accession>X0SFV2</accession>
<protein>
    <submittedName>
        <fullName evidence="1">Uncharacterized protein</fullName>
    </submittedName>
</protein>
<reference evidence="1" key="1">
    <citation type="journal article" date="2014" name="Front. Microbiol.">
        <title>High frequency of phylogenetically diverse reductive dehalogenase-homologous genes in deep subseafloor sedimentary metagenomes.</title>
        <authorList>
            <person name="Kawai M."/>
            <person name="Futagami T."/>
            <person name="Toyoda A."/>
            <person name="Takaki Y."/>
            <person name="Nishi S."/>
            <person name="Hori S."/>
            <person name="Arai W."/>
            <person name="Tsubouchi T."/>
            <person name="Morono Y."/>
            <person name="Uchiyama I."/>
            <person name="Ito T."/>
            <person name="Fujiyama A."/>
            <person name="Inagaki F."/>
            <person name="Takami H."/>
        </authorList>
    </citation>
    <scope>NUCLEOTIDE SEQUENCE</scope>
    <source>
        <strain evidence="1">Expedition CK06-06</strain>
    </source>
</reference>
<evidence type="ECO:0000313" key="1">
    <source>
        <dbReference type="EMBL" id="GAF74777.1"/>
    </source>
</evidence>
<gene>
    <name evidence="1" type="ORF">S01H1_13298</name>
</gene>
<dbReference type="AlphaFoldDB" id="X0SFV2"/>